<evidence type="ECO:0008006" key="5">
    <source>
        <dbReference type="Google" id="ProtNLM"/>
    </source>
</evidence>
<evidence type="ECO:0000313" key="4">
    <source>
        <dbReference type="Proteomes" id="UP000006727"/>
    </source>
</evidence>
<accession>A0A2K1KE02</accession>
<dbReference type="PaxDb" id="3218-PP1S77_74V6.1"/>
<proteinExistence type="predicted"/>
<reference evidence="2 4" key="2">
    <citation type="journal article" date="2018" name="Plant J.">
        <title>The Physcomitrella patens chromosome-scale assembly reveals moss genome structure and evolution.</title>
        <authorList>
            <person name="Lang D."/>
            <person name="Ullrich K.K."/>
            <person name="Murat F."/>
            <person name="Fuchs J."/>
            <person name="Jenkins J."/>
            <person name="Haas F.B."/>
            <person name="Piednoel M."/>
            <person name="Gundlach H."/>
            <person name="Van Bel M."/>
            <person name="Meyberg R."/>
            <person name="Vives C."/>
            <person name="Morata J."/>
            <person name="Symeonidi A."/>
            <person name="Hiss M."/>
            <person name="Muchero W."/>
            <person name="Kamisugi Y."/>
            <person name="Saleh O."/>
            <person name="Blanc G."/>
            <person name="Decker E.L."/>
            <person name="van Gessel N."/>
            <person name="Grimwood J."/>
            <person name="Hayes R.D."/>
            <person name="Graham S.W."/>
            <person name="Gunter L.E."/>
            <person name="McDaniel S.F."/>
            <person name="Hoernstein S.N.W."/>
            <person name="Larsson A."/>
            <person name="Li F.W."/>
            <person name="Perroud P.F."/>
            <person name="Phillips J."/>
            <person name="Ranjan P."/>
            <person name="Rokshar D.S."/>
            <person name="Rothfels C.J."/>
            <person name="Schneider L."/>
            <person name="Shu S."/>
            <person name="Stevenson D.W."/>
            <person name="Thummler F."/>
            <person name="Tillich M."/>
            <person name="Villarreal Aguilar J.C."/>
            <person name="Widiez T."/>
            <person name="Wong G.K."/>
            <person name="Wymore A."/>
            <person name="Zhang Y."/>
            <person name="Zimmer A.D."/>
            <person name="Quatrano R.S."/>
            <person name="Mayer K.F.X."/>
            <person name="Goodstein D."/>
            <person name="Casacuberta J.M."/>
            <person name="Vandepoele K."/>
            <person name="Reski R."/>
            <person name="Cuming A.C."/>
            <person name="Tuskan G.A."/>
            <person name="Maumus F."/>
            <person name="Salse J."/>
            <person name="Schmutz J."/>
            <person name="Rensing S.A."/>
        </authorList>
    </citation>
    <scope>NUCLEOTIDE SEQUENCE [LARGE SCALE GENOMIC DNA]</scope>
    <source>
        <strain evidence="3 4">cv. Gransden 2004</strain>
    </source>
</reference>
<dbReference type="Proteomes" id="UP000006727">
    <property type="component" value="Chromosome 6"/>
</dbReference>
<keyword evidence="4" id="KW-1185">Reference proteome</keyword>
<organism evidence="2">
    <name type="scientific">Physcomitrium patens</name>
    <name type="common">Spreading-leaved earth moss</name>
    <name type="synonym">Physcomitrella patens</name>
    <dbReference type="NCBI Taxonomy" id="3218"/>
    <lineage>
        <taxon>Eukaryota</taxon>
        <taxon>Viridiplantae</taxon>
        <taxon>Streptophyta</taxon>
        <taxon>Embryophyta</taxon>
        <taxon>Bryophyta</taxon>
        <taxon>Bryophytina</taxon>
        <taxon>Bryopsida</taxon>
        <taxon>Funariidae</taxon>
        <taxon>Funariales</taxon>
        <taxon>Funariaceae</taxon>
        <taxon>Physcomitrium</taxon>
    </lineage>
</organism>
<reference evidence="3" key="3">
    <citation type="submission" date="2020-12" db="UniProtKB">
        <authorList>
            <consortium name="EnsemblPlants"/>
        </authorList>
    </citation>
    <scope>IDENTIFICATION</scope>
</reference>
<name>A0A2K1KE02_PHYPA</name>
<dbReference type="Gramene" id="Pp3c6_1680V3.2">
    <property type="protein sequence ID" value="PAC:32976315.CDS.1"/>
    <property type="gene ID" value="Pp3c6_1680"/>
</dbReference>
<dbReference type="EnsemblPlants" id="Pp3c6_1680V3.2">
    <property type="protein sequence ID" value="PAC:32976315.CDS.1"/>
    <property type="gene ID" value="Pp3c6_1680"/>
</dbReference>
<dbReference type="EMBL" id="ABEU02000006">
    <property type="protein sequence ID" value="PNR52007.1"/>
    <property type="molecule type" value="Genomic_DNA"/>
</dbReference>
<evidence type="ECO:0000256" key="1">
    <source>
        <dbReference type="SAM" id="MobiDB-lite"/>
    </source>
</evidence>
<dbReference type="InParanoid" id="A0A2K1KE02"/>
<protein>
    <recommendedName>
        <fullName evidence="5">Protein kinase domain-containing protein</fullName>
    </recommendedName>
</protein>
<gene>
    <name evidence="2" type="ORF">PHYPA_008381</name>
</gene>
<dbReference type="AlphaFoldDB" id="A0A2K1KE02"/>
<feature type="region of interest" description="Disordered" evidence="1">
    <location>
        <begin position="47"/>
        <end position="66"/>
    </location>
</feature>
<reference evidence="2 4" key="1">
    <citation type="journal article" date="2008" name="Science">
        <title>The Physcomitrella genome reveals evolutionary insights into the conquest of land by plants.</title>
        <authorList>
            <person name="Rensing S."/>
            <person name="Lang D."/>
            <person name="Zimmer A."/>
            <person name="Terry A."/>
            <person name="Salamov A."/>
            <person name="Shapiro H."/>
            <person name="Nishiyama T."/>
            <person name="Perroud P.-F."/>
            <person name="Lindquist E."/>
            <person name="Kamisugi Y."/>
            <person name="Tanahashi T."/>
            <person name="Sakakibara K."/>
            <person name="Fujita T."/>
            <person name="Oishi K."/>
            <person name="Shin-I T."/>
            <person name="Kuroki Y."/>
            <person name="Toyoda A."/>
            <person name="Suzuki Y."/>
            <person name="Hashimoto A."/>
            <person name="Yamaguchi K."/>
            <person name="Sugano A."/>
            <person name="Kohara Y."/>
            <person name="Fujiyama A."/>
            <person name="Anterola A."/>
            <person name="Aoki S."/>
            <person name="Ashton N."/>
            <person name="Barbazuk W.B."/>
            <person name="Barker E."/>
            <person name="Bennetzen J."/>
            <person name="Bezanilla M."/>
            <person name="Blankenship R."/>
            <person name="Cho S.H."/>
            <person name="Dutcher S."/>
            <person name="Estelle M."/>
            <person name="Fawcett J.A."/>
            <person name="Gundlach H."/>
            <person name="Hanada K."/>
            <person name="Heyl A."/>
            <person name="Hicks K.A."/>
            <person name="Hugh J."/>
            <person name="Lohr M."/>
            <person name="Mayer K."/>
            <person name="Melkozernov A."/>
            <person name="Murata T."/>
            <person name="Nelson D."/>
            <person name="Pils B."/>
            <person name="Prigge M."/>
            <person name="Reiss B."/>
            <person name="Renner T."/>
            <person name="Rombauts S."/>
            <person name="Rushton P."/>
            <person name="Sanderfoot A."/>
            <person name="Schween G."/>
            <person name="Shiu S.-H."/>
            <person name="Stueber K."/>
            <person name="Theodoulou F.L."/>
            <person name="Tu H."/>
            <person name="Van de Peer Y."/>
            <person name="Verrier P.J."/>
            <person name="Waters E."/>
            <person name="Wood A."/>
            <person name="Yang L."/>
            <person name="Cove D."/>
            <person name="Cuming A."/>
            <person name="Hasebe M."/>
            <person name="Lucas S."/>
            <person name="Mishler D.B."/>
            <person name="Reski R."/>
            <person name="Grigoriev I."/>
            <person name="Quatrano R.S."/>
            <person name="Boore J.L."/>
        </authorList>
    </citation>
    <scope>NUCLEOTIDE SEQUENCE [LARGE SCALE GENOMIC DNA]</scope>
    <source>
        <strain evidence="3 4">cv. Gransden 2004</strain>
    </source>
</reference>
<sequence>MDPGLQNDYSSDIGLSVAILPMSCVETDPRSRPDVKQINFALSKLSSASQEWQTSSRYSNHPIKAR</sequence>
<evidence type="ECO:0000313" key="2">
    <source>
        <dbReference type="EMBL" id="PNR52007.1"/>
    </source>
</evidence>
<feature type="compositionally biased region" description="Polar residues" evidence="1">
    <location>
        <begin position="47"/>
        <end position="59"/>
    </location>
</feature>
<evidence type="ECO:0000313" key="3">
    <source>
        <dbReference type="EnsemblPlants" id="PAC:32976314.CDS.1"/>
    </source>
</evidence>
<dbReference type="Gramene" id="Pp3c6_1680V3.1">
    <property type="protein sequence ID" value="PAC:32976314.CDS.1"/>
    <property type="gene ID" value="Pp3c6_1680"/>
</dbReference>
<dbReference type="EnsemblPlants" id="Pp3c6_1680V3.1">
    <property type="protein sequence ID" value="PAC:32976314.CDS.1"/>
    <property type="gene ID" value="Pp3c6_1680"/>
</dbReference>